<protein>
    <recommendedName>
        <fullName evidence="4">Carbohydrate kinase PfkB domain-containing protein</fullName>
    </recommendedName>
</protein>
<feature type="domain" description="Carbohydrate kinase PfkB" evidence="4">
    <location>
        <begin position="72"/>
        <end position="306"/>
    </location>
</feature>
<evidence type="ECO:0000256" key="3">
    <source>
        <dbReference type="ARBA" id="ARBA00022777"/>
    </source>
</evidence>
<dbReference type="PANTHER" id="PTHR42909:SF1">
    <property type="entry name" value="CARBOHYDRATE KINASE PFKB DOMAIN-CONTAINING PROTEIN"/>
    <property type="match status" value="1"/>
</dbReference>
<comment type="caution">
    <text evidence="5">The sequence shown here is derived from an EMBL/GenBank/DDBJ whole genome shotgun (WGS) entry which is preliminary data.</text>
</comment>
<evidence type="ECO:0000259" key="4">
    <source>
        <dbReference type="Pfam" id="PF00294"/>
    </source>
</evidence>
<dbReference type="InterPro" id="IPR029056">
    <property type="entry name" value="Ribokinase-like"/>
</dbReference>
<dbReference type="InterPro" id="IPR011611">
    <property type="entry name" value="PfkB_dom"/>
</dbReference>
<evidence type="ECO:0000313" key="5">
    <source>
        <dbReference type="EMBL" id="KAK4747746.1"/>
    </source>
</evidence>
<keyword evidence="6" id="KW-1185">Reference proteome</keyword>
<dbReference type="Gene3D" id="3.40.1190.20">
    <property type="match status" value="1"/>
</dbReference>
<dbReference type="GO" id="GO:0005737">
    <property type="term" value="C:cytoplasm"/>
    <property type="evidence" value="ECO:0007669"/>
    <property type="project" value="TreeGrafter"/>
</dbReference>
<dbReference type="SUPFAM" id="SSF53613">
    <property type="entry name" value="Ribokinase-like"/>
    <property type="match status" value="1"/>
</dbReference>
<dbReference type="GO" id="GO:0004730">
    <property type="term" value="F:pseudouridylate synthase activity"/>
    <property type="evidence" value="ECO:0007669"/>
    <property type="project" value="TreeGrafter"/>
</dbReference>
<dbReference type="AlphaFoldDB" id="A0AAN7GJT5"/>
<dbReference type="PANTHER" id="PTHR42909">
    <property type="entry name" value="ZGC:136858"/>
    <property type="match status" value="1"/>
</dbReference>
<name>A0AAN7GJT5_9MYRT</name>
<sequence length="431" mass="46651">MEENSAQRRLQCLCRHLLQQYDAGSAVLRQVLMNGGRLDSGEGRDRDGEAVIIGGMVLDIHAVPSTPLVSGTTSPGKVYYFHGGVARNVAECMSNLSVRPFLISALGHDMAGNLLFEHWKLAGLHTEGIRRHGDIRTAVVCSTLDINGEIATGVANVQDIETFVSAEWIQQFRYQIRSSTVLMVDANLGPSALKASCQLAAEYDIPLWFEPVSLSKSKRVVPIVKHVTYVSPNEDELIAMANELSPENTIPSIHMNESKKDFSPEILFKFLKPAICVLLEKGIKVVLVTLGPNGVLVCSRGGVGLWKISQKSQKSFPRGQIINSIFSCPTRVFLDLGKSANDSSYLFALHIPALPATVQKLTGAGDCLVGGILSSISAGLDLIQATSVGVAVARATVESEENVPSFNLQKIADDARWVYSAARVLFHGPMQ</sequence>
<keyword evidence="3" id="KW-0418">Kinase</keyword>
<reference evidence="5 6" key="1">
    <citation type="journal article" date="2023" name="Hortic Res">
        <title>Pangenome of water caltrop reveals structural variations and asymmetric subgenome divergence after allopolyploidization.</title>
        <authorList>
            <person name="Zhang X."/>
            <person name="Chen Y."/>
            <person name="Wang L."/>
            <person name="Yuan Y."/>
            <person name="Fang M."/>
            <person name="Shi L."/>
            <person name="Lu R."/>
            <person name="Comes H.P."/>
            <person name="Ma Y."/>
            <person name="Chen Y."/>
            <person name="Huang G."/>
            <person name="Zhou Y."/>
            <person name="Zheng Z."/>
            <person name="Qiu Y."/>
        </authorList>
    </citation>
    <scope>NUCLEOTIDE SEQUENCE [LARGE SCALE GENOMIC DNA]</scope>
    <source>
        <tissue evidence="5">Roots</tissue>
    </source>
</reference>
<proteinExistence type="predicted"/>
<dbReference type="Pfam" id="PF00294">
    <property type="entry name" value="PfkB"/>
    <property type="match status" value="2"/>
</dbReference>
<gene>
    <name evidence="5" type="ORF">SAY87_014332</name>
</gene>
<evidence type="ECO:0000256" key="2">
    <source>
        <dbReference type="ARBA" id="ARBA00022723"/>
    </source>
</evidence>
<dbReference type="CDD" id="cd01941">
    <property type="entry name" value="YeiC_kinase_like"/>
    <property type="match status" value="1"/>
</dbReference>
<dbReference type="InterPro" id="IPR002173">
    <property type="entry name" value="Carboh/pur_kinase_PfkB_CS"/>
</dbReference>
<evidence type="ECO:0000313" key="6">
    <source>
        <dbReference type="Proteomes" id="UP001345219"/>
    </source>
</evidence>
<keyword evidence="2" id="KW-0479">Metal-binding</keyword>
<dbReference type="EMBL" id="JAXIOK010000019">
    <property type="protein sequence ID" value="KAK4747746.1"/>
    <property type="molecule type" value="Genomic_DNA"/>
</dbReference>
<accession>A0AAN7GJT5</accession>
<evidence type="ECO:0000256" key="1">
    <source>
        <dbReference type="ARBA" id="ARBA00022679"/>
    </source>
</evidence>
<feature type="domain" description="Carbohydrate kinase PfkB" evidence="4">
    <location>
        <begin position="348"/>
        <end position="400"/>
    </location>
</feature>
<dbReference type="GO" id="GO:0016798">
    <property type="term" value="F:hydrolase activity, acting on glycosyl bonds"/>
    <property type="evidence" value="ECO:0007669"/>
    <property type="project" value="TreeGrafter"/>
</dbReference>
<organism evidence="5 6">
    <name type="scientific">Trapa incisa</name>
    <dbReference type="NCBI Taxonomy" id="236973"/>
    <lineage>
        <taxon>Eukaryota</taxon>
        <taxon>Viridiplantae</taxon>
        <taxon>Streptophyta</taxon>
        <taxon>Embryophyta</taxon>
        <taxon>Tracheophyta</taxon>
        <taxon>Spermatophyta</taxon>
        <taxon>Magnoliopsida</taxon>
        <taxon>eudicotyledons</taxon>
        <taxon>Gunneridae</taxon>
        <taxon>Pentapetalae</taxon>
        <taxon>rosids</taxon>
        <taxon>malvids</taxon>
        <taxon>Myrtales</taxon>
        <taxon>Lythraceae</taxon>
        <taxon>Trapa</taxon>
    </lineage>
</organism>
<dbReference type="Proteomes" id="UP001345219">
    <property type="component" value="Chromosome 12"/>
</dbReference>
<keyword evidence="1" id="KW-0808">Transferase</keyword>
<dbReference type="GO" id="GO:0016301">
    <property type="term" value="F:kinase activity"/>
    <property type="evidence" value="ECO:0007669"/>
    <property type="project" value="UniProtKB-KW"/>
</dbReference>
<dbReference type="PROSITE" id="PS00583">
    <property type="entry name" value="PFKB_KINASES_1"/>
    <property type="match status" value="1"/>
</dbReference>
<dbReference type="GO" id="GO:0046872">
    <property type="term" value="F:metal ion binding"/>
    <property type="evidence" value="ECO:0007669"/>
    <property type="project" value="UniProtKB-KW"/>
</dbReference>